<dbReference type="OrthoDB" id="409543at2759"/>
<dbReference type="InterPro" id="IPR029044">
    <property type="entry name" value="Nucleotide-diphossugar_trans"/>
</dbReference>
<evidence type="ECO:0000313" key="2">
    <source>
        <dbReference type="EMBL" id="VFT91928.1"/>
    </source>
</evidence>
<dbReference type="EMBL" id="CAADRA010005646">
    <property type="protein sequence ID" value="VFT91928.1"/>
    <property type="molecule type" value="Genomic_DNA"/>
</dbReference>
<dbReference type="PANTHER" id="PTHR31834:SF1">
    <property type="entry name" value="INITIATION-SPECIFIC ALPHA-1,6-MANNOSYLTRANSFERASE"/>
    <property type="match status" value="1"/>
</dbReference>
<dbReference type="EMBL" id="VJMH01005625">
    <property type="protein sequence ID" value="KAF0693964.1"/>
    <property type="molecule type" value="Genomic_DNA"/>
</dbReference>
<sequence length="340" mass="38515">MSQQRHGPFAAAGATLLVVLWLNMWGSVTYLRHSVTRPVQSLPPVTILDASIHDPQFHTTAVADMAVPEDGCRIQFVFAGAKYDYKKFPLLQTWLRFADPACAIELIRPDHPVLLAQLYPAERAMMDDISYVPILQADFMKLLVLYYFGGLVTDLDTEPRKPFPSEWTGPTTTLATCDVVLGVETNCFDDECVQGYVRKGQIQNWSMWARRRHSRFLGHLIEYVVDRYRNTTAFPPFDPHPPVQDVAGSGPITDFVALYGNLSRPHYDVNTTDDDHATTLQRDFKGVLRIQKANEEVCILGHDWTGSPIGTKVGCIDTLECLVVHRFEGSWRPQPRLRRQ</sequence>
<protein>
    <submittedName>
        <fullName evidence="2">Aste57867_15118 protein</fullName>
    </submittedName>
</protein>
<dbReference type="InterPro" id="IPR007577">
    <property type="entry name" value="GlycoTrfase_DXD_sugar-bd_CS"/>
</dbReference>
<dbReference type="AlphaFoldDB" id="A0A485L3N9"/>
<dbReference type="SUPFAM" id="SSF53448">
    <property type="entry name" value="Nucleotide-diphospho-sugar transferases"/>
    <property type="match status" value="1"/>
</dbReference>
<dbReference type="InterPro" id="IPR039367">
    <property type="entry name" value="Och1-like"/>
</dbReference>
<dbReference type="GO" id="GO:0006487">
    <property type="term" value="P:protein N-linked glycosylation"/>
    <property type="evidence" value="ECO:0007669"/>
    <property type="project" value="TreeGrafter"/>
</dbReference>
<evidence type="ECO:0000313" key="1">
    <source>
        <dbReference type="EMBL" id="KAF0693964.1"/>
    </source>
</evidence>
<dbReference type="Proteomes" id="UP000332933">
    <property type="component" value="Unassembled WGS sequence"/>
</dbReference>
<dbReference type="PANTHER" id="PTHR31834">
    <property type="entry name" value="INITIATION-SPECIFIC ALPHA-1,6-MANNOSYLTRANSFERASE"/>
    <property type="match status" value="1"/>
</dbReference>
<organism evidence="2 3">
    <name type="scientific">Aphanomyces stellatus</name>
    <dbReference type="NCBI Taxonomy" id="120398"/>
    <lineage>
        <taxon>Eukaryota</taxon>
        <taxon>Sar</taxon>
        <taxon>Stramenopiles</taxon>
        <taxon>Oomycota</taxon>
        <taxon>Saprolegniomycetes</taxon>
        <taxon>Saprolegniales</taxon>
        <taxon>Verrucalvaceae</taxon>
        <taxon>Aphanomyces</taxon>
    </lineage>
</organism>
<dbReference type="Gene3D" id="3.90.550.20">
    <property type="match status" value="1"/>
</dbReference>
<keyword evidence="3" id="KW-1185">Reference proteome</keyword>
<reference evidence="2 3" key="1">
    <citation type="submission" date="2019-03" db="EMBL/GenBank/DDBJ databases">
        <authorList>
            <person name="Gaulin E."/>
            <person name="Dumas B."/>
        </authorList>
    </citation>
    <scope>NUCLEOTIDE SEQUENCE [LARGE SCALE GENOMIC DNA]</scope>
    <source>
        <strain evidence="2">CBS 568.67</strain>
    </source>
</reference>
<accession>A0A485L3N9</accession>
<reference evidence="1" key="2">
    <citation type="submission" date="2019-06" db="EMBL/GenBank/DDBJ databases">
        <title>Genomics analysis of Aphanomyces spp. identifies a new class of oomycete effector associated with host adaptation.</title>
        <authorList>
            <person name="Gaulin E."/>
        </authorList>
    </citation>
    <scope>NUCLEOTIDE SEQUENCE</scope>
    <source>
        <strain evidence="1">CBS 578.67</strain>
    </source>
</reference>
<evidence type="ECO:0000313" key="3">
    <source>
        <dbReference type="Proteomes" id="UP000332933"/>
    </source>
</evidence>
<gene>
    <name evidence="2" type="primary">Aste57867_15118</name>
    <name evidence="1" type="ORF">As57867_015062</name>
    <name evidence="2" type="ORF">ASTE57867_15118</name>
</gene>
<proteinExistence type="predicted"/>
<name>A0A485L3N9_9STRA</name>
<dbReference type="GO" id="GO:0000009">
    <property type="term" value="F:alpha-1,6-mannosyltransferase activity"/>
    <property type="evidence" value="ECO:0007669"/>
    <property type="project" value="InterPro"/>
</dbReference>
<dbReference type="Pfam" id="PF04488">
    <property type="entry name" value="Gly_transf_sug"/>
    <property type="match status" value="1"/>
</dbReference>
<dbReference type="GO" id="GO:0000136">
    <property type="term" value="C:mannan polymerase complex"/>
    <property type="evidence" value="ECO:0007669"/>
    <property type="project" value="TreeGrafter"/>
</dbReference>